<name>A0A1V6T3J7_9EURO</name>
<keyword evidence="3" id="KW-1185">Reference proteome</keyword>
<dbReference type="Proteomes" id="UP000191285">
    <property type="component" value="Unassembled WGS sequence"/>
</dbReference>
<dbReference type="AlphaFoldDB" id="A0A1V6T3J7"/>
<dbReference type="EMBL" id="MLKD01000013">
    <property type="protein sequence ID" value="OQE20500.1"/>
    <property type="molecule type" value="Genomic_DNA"/>
</dbReference>
<proteinExistence type="predicted"/>
<reference evidence="3" key="1">
    <citation type="journal article" date="2017" name="Nat. Microbiol.">
        <title>Global analysis of biosynthetic gene clusters reveals vast potential of secondary metabolite production in Penicillium species.</title>
        <authorList>
            <person name="Nielsen J.C."/>
            <person name="Grijseels S."/>
            <person name="Prigent S."/>
            <person name="Ji B."/>
            <person name="Dainat J."/>
            <person name="Nielsen K.F."/>
            <person name="Frisvad J.C."/>
            <person name="Workman M."/>
            <person name="Nielsen J."/>
        </authorList>
    </citation>
    <scope>NUCLEOTIDE SEQUENCE [LARGE SCALE GENOMIC DNA]</scope>
    <source>
        <strain evidence="3">IBT 24891</strain>
    </source>
</reference>
<sequence length="22" mass="2375">MPPGTENALPKSKTPFTTTNQN</sequence>
<protein>
    <submittedName>
        <fullName evidence="2">Uncharacterized protein</fullName>
    </submittedName>
</protein>
<evidence type="ECO:0000256" key="1">
    <source>
        <dbReference type="SAM" id="MobiDB-lite"/>
    </source>
</evidence>
<organism evidence="2 3">
    <name type="scientific">Penicillium steckii</name>
    <dbReference type="NCBI Taxonomy" id="303698"/>
    <lineage>
        <taxon>Eukaryota</taxon>
        <taxon>Fungi</taxon>
        <taxon>Dikarya</taxon>
        <taxon>Ascomycota</taxon>
        <taxon>Pezizomycotina</taxon>
        <taxon>Eurotiomycetes</taxon>
        <taxon>Eurotiomycetidae</taxon>
        <taxon>Eurotiales</taxon>
        <taxon>Aspergillaceae</taxon>
        <taxon>Penicillium</taxon>
    </lineage>
</organism>
<feature type="region of interest" description="Disordered" evidence="1">
    <location>
        <begin position="1"/>
        <end position="22"/>
    </location>
</feature>
<evidence type="ECO:0000313" key="3">
    <source>
        <dbReference type="Proteomes" id="UP000191285"/>
    </source>
</evidence>
<evidence type="ECO:0000313" key="2">
    <source>
        <dbReference type="EMBL" id="OQE20500.1"/>
    </source>
</evidence>
<comment type="caution">
    <text evidence="2">The sequence shown here is derived from an EMBL/GenBank/DDBJ whole genome shotgun (WGS) entry which is preliminary data.</text>
</comment>
<gene>
    <name evidence="2" type="ORF">PENSTE_c013G00242</name>
</gene>
<accession>A0A1V6T3J7</accession>